<accession>A0A7W9T292</accession>
<proteinExistence type="predicted"/>
<dbReference type="RefSeq" id="WP_183404359.1">
    <property type="nucleotide sequence ID" value="NZ_JACHGG010000004.1"/>
</dbReference>
<gene>
    <name evidence="1" type="ORF">HNQ93_003122</name>
</gene>
<evidence type="ECO:0000313" key="1">
    <source>
        <dbReference type="EMBL" id="MBB6060256.1"/>
    </source>
</evidence>
<reference evidence="1 2" key="1">
    <citation type="submission" date="2020-08" db="EMBL/GenBank/DDBJ databases">
        <title>Genomic Encyclopedia of Type Strains, Phase IV (KMG-IV): sequencing the most valuable type-strain genomes for metagenomic binning, comparative biology and taxonomic classification.</title>
        <authorList>
            <person name="Goeker M."/>
        </authorList>
    </citation>
    <scope>NUCLEOTIDE SEQUENCE [LARGE SCALE GENOMIC DNA]</scope>
    <source>
        <strain evidence="1 2">DSM 26718</strain>
    </source>
</reference>
<name>A0A7W9T292_9BACT</name>
<dbReference type="Proteomes" id="UP000532746">
    <property type="component" value="Unassembled WGS sequence"/>
</dbReference>
<evidence type="ECO:0000313" key="2">
    <source>
        <dbReference type="Proteomes" id="UP000532746"/>
    </source>
</evidence>
<organism evidence="1 2">
    <name type="scientific">Hymenobacter luteus</name>
    <dbReference type="NCBI Taxonomy" id="1411122"/>
    <lineage>
        <taxon>Bacteria</taxon>
        <taxon>Pseudomonadati</taxon>
        <taxon>Bacteroidota</taxon>
        <taxon>Cytophagia</taxon>
        <taxon>Cytophagales</taxon>
        <taxon>Hymenobacteraceae</taxon>
        <taxon>Hymenobacter</taxon>
    </lineage>
</organism>
<keyword evidence="2" id="KW-1185">Reference proteome</keyword>
<dbReference type="AlphaFoldDB" id="A0A7W9T292"/>
<sequence length="109" mass="12147">MHQAKDCLLEALQLVQRQRAQRVLLNLDGMPELSALDAYLLETNLLLALPALTVQQVALVLTSYMQHQILLESSLRRPPFDIQVFDDAETALDWLQQSAVRPAPLSVGG</sequence>
<dbReference type="EMBL" id="JACHGG010000004">
    <property type="protein sequence ID" value="MBB6060256.1"/>
    <property type="molecule type" value="Genomic_DNA"/>
</dbReference>
<protein>
    <submittedName>
        <fullName evidence="1">Uncharacterized protein</fullName>
    </submittedName>
</protein>
<comment type="caution">
    <text evidence="1">The sequence shown here is derived from an EMBL/GenBank/DDBJ whole genome shotgun (WGS) entry which is preliminary data.</text>
</comment>